<evidence type="ECO:0000313" key="2">
    <source>
        <dbReference type="Proteomes" id="UP000248724"/>
    </source>
</evidence>
<dbReference type="Gene3D" id="3.40.50.1000">
    <property type="entry name" value="HAD superfamily/HAD-like"/>
    <property type="match status" value="1"/>
</dbReference>
<comment type="caution">
    <text evidence="1">The sequence shown here is derived from an EMBL/GenBank/DDBJ whole genome shotgun (WGS) entry which is preliminary data.</text>
</comment>
<dbReference type="PANTHER" id="PTHR10000:SF8">
    <property type="entry name" value="HAD SUPERFAMILY HYDROLASE-LIKE, TYPE 3"/>
    <property type="match status" value="1"/>
</dbReference>
<protein>
    <submittedName>
        <fullName evidence="1">Haloacid dehalogenase</fullName>
    </submittedName>
</protein>
<proteinExistence type="predicted"/>
<dbReference type="EMBL" id="QHBU01000073">
    <property type="protein sequence ID" value="PZR82415.1"/>
    <property type="molecule type" value="Genomic_DNA"/>
</dbReference>
<dbReference type="InterPro" id="IPR036412">
    <property type="entry name" value="HAD-like_sf"/>
</dbReference>
<dbReference type="GO" id="GO:0005829">
    <property type="term" value="C:cytosol"/>
    <property type="evidence" value="ECO:0007669"/>
    <property type="project" value="TreeGrafter"/>
</dbReference>
<dbReference type="AlphaFoldDB" id="A0A2W5ZHB1"/>
<sequence>MRFRVLAADYDGTVASEGVLAPETVESIHRLRESGRRAVLVTGRILDELLDICDDVDVFDLAVVENGCIVYNPATGKQRLLAPTLPRRFIAALQAHGVTPLSVGRAIASTWDPFEDVVVRTIHEMELDLQIIFNKHSVMVLPASVNKATGLTAALETLGETAESTVAVGDAENDLVMLGMAGCGVAVSNALASVKDRADLVMGGRAGAGVRELIDRILADDLRSALARASHLRAG</sequence>
<dbReference type="GO" id="GO:0000287">
    <property type="term" value="F:magnesium ion binding"/>
    <property type="evidence" value="ECO:0007669"/>
    <property type="project" value="TreeGrafter"/>
</dbReference>
<accession>A0A2W5ZHB1</accession>
<dbReference type="GO" id="GO:0016791">
    <property type="term" value="F:phosphatase activity"/>
    <property type="evidence" value="ECO:0007669"/>
    <property type="project" value="TreeGrafter"/>
</dbReference>
<evidence type="ECO:0000313" key="1">
    <source>
        <dbReference type="EMBL" id="PZR82415.1"/>
    </source>
</evidence>
<reference evidence="1 2" key="1">
    <citation type="journal article" date="2017" name="Nature">
        <title>Atmospheric trace gases support primary production in Antarctic desert surface soil.</title>
        <authorList>
            <person name="Ji M."/>
            <person name="Greening C."/>
            <person name="Vanwonterghem I."/>
            <person name="Carere C.R."/>
            <person name="Bay S.K."/>
            <person name="Steen J.A."/>
            <person name="Montgomery K."/>
            <person name="Lines T."/>
            <person name="Beardall J."/>
            <person name="van Dorst J."/>
            <person name="Snape I."/>
            <person name="Stott M.B."/>
            <person name="Hugenholtz P."/>
            <person name="Ferrari B.C."/>
        </authorList>
    </citation>
    <scope>NUCLEOTIDE SEQUENCE [LARGE SCALE GENOMIC DNA]</scope>
    <source>
        <strain evidence="1">RRmetagenome_bin12</strain>
    </source>
</reference>
<gene>
    <name evidence="1" type="ORF">DLM65_03955</name>
</gene>
<dbReference type="InterPro" id="IPR006379">
    <property type="entry name" value="HAD-SF_hydro_IIB"/>
</dbReference>
<dbReference type="Gene3D" id="3.90.1070.10">
    <property type="match status" value="1"/>
</dbReference>
<dbReference type="Proteomes" id="UP000248724">
    <property type="component" value="Unassembled WGS sequence"/>
</dbReference>
<dbReference type="PANTHER" id="PTHR10000">
    <property type="entry name" value="PHOSPHOSERINE PHOSPHATASE"/>
    <property type="match status" value="1"/>
</dbReference>
<dbReference type="Pfam" id="PF08282">
    <property type="entry name" value="Hydrolase_3"/>
    <property type="match status" value="2"/>
</dbReference>
<organism evidence="1 2">
    <name type="scientific">Candidatus Aeolococcus gillhamiae</name>
    <dbReference type="NCBI Taxonomy" id="3127015"/>
    <lineage>
        <taxon>Bacteria</taxon>
        <taxon>Bacillati</taxon>
        <taxon>Candidatus Dormiibacterota</taxon>
        <taxon>Candidatus Dormibacteria</taxon>
        <taxon>Candidatus Aeolococcales</taxon>
        <taxon>Candidatus Aeolococcaceae</taxon>
        <taxon>Candidatus Aeolococcus</taxon>
    </lineage>
</organism>
<dbReference type="SUPFAM" id="SSF56784">
    <property type="entry name" value="HAD-like"/>
    <property type="match status" value="1"/>
</dbReference>
<dbReference type="InterPro" id="IPR023214">
    <property type="entry name" value="HAD_sf"/>
</dbReference>
<dbReference type="NCBIfam" id="TIGR01484">
    <property type="entry name" value="HAD-SF-IIB"/>
    <property type="match status" value="1"/>
</dbReference>
<name>A0A2W5ZHB1_9BACT</name>